<dbReference type="Proteomes" id="UP000309997">
    <property type="component" value="Unassembled WGS sequence"/>
</dbReference>
<keyword evidence="2" id="KW-1185">Reference proteome</keyword>
<reference evidence="1 2" key="1">
    <citation type="journal article" date="2024" name="Plant Biotechnol. J.">
        <title>Genome and CRISPR/Cas9 system of a widespread forest tree (Populus alba) in the world.</title>
        <authorList>
            <person name="Liu Y.J."/>
            <person name="Jiang P.F."/>
            <person name="Han X.M."/>
            <person name="Li X.Y."/>
            <person name="Wang H.M."/>
            <person name="Wang Y.J."/>
            <person name="Wang X.X."/>
            <person name="Zeng Q.Y."/>
        </authorList>
    </citation>
    <scope>NUCLEOTIDE SEQUENCE [LARGE SCALE GENOMIC DNA]</scope>
    <source>
        <strain evidence="2">cv. PAL-ZL1</strain>
    </source>
</reference>
<evidence type="ECO:0000313" key="1">
    <source>
        <dbReference type="EMBL" id="KAL3597976.1"/>
    </source>
</evidence>
<evidence type="ECO:0000313" key="2">
    <source>
        <dbReference type="Proteomes" id="UP000309997"/>
    </source>
</evidence>
<sequence length="72" mass="8184">MGLHVVIPRPYHDVYLRYKYPGSVVAEMREISTDNADDRNSWVNYHVANEDDDAGNDYCHGEDGTKDSSKPP</sequence>
<accession>A0ACC4CJT2</accession>
<organism evidence="1 2">
    <name type="scientific">Populus alba</name>
    <name type="common">White poplar</name>
    <dbReference type="NCBI Taxonomy" id="43335"/>
    <lineage>
        <taxon>Eukaryota</taxon>
        <taxon>Viridiplantae</taxon>
        <taxon>Streptophyta</taxon>
        <taxon>Embryophyta</taxon>
        <taxon>Tracheophyta</taxon>
        <taxon>Spermatophyta</taxon>
        <taxon>Magnoliopsida</taxon>
        <taxon>eudicotyledons</taxon>
        <taxon>Gunneridae</taxon>
        <taxon>Pentapetalae</taxon>
        <taxon>rosids</taxon>
        <taxon>fabids</taxon>
        <taxon>Malpighiales</taxon>
        <taxon>Salicaceae</taxon>
        <taxon>Saliceae</taxon>
        <taxon>Populus</taxon>
    </lineage>
</organism>
<protein>
    <submittedName>
        <fullName evidence="1">Uncharacterized protein</fullName>
    </submittedName>
</protein>
<comment type="caution">
    <text evidence="1">The sequence shown here is derived from an EMBL/GenBank/DDBJ whole genome shotgun (WGS) entry which is preliminary data.</text>
</comment>
<proteinExistence type="predicted"/>
<gene>
    <name evidence="1" type="ORF">D5086_009613</name>
</gene>
<name>A0ACC4CJT2_POPAL</name>
<dbReference type="EMBL" id="RCHU02000004">
    <property type="protein sequence ID" value="KAL3597976.1"/>
    <property type="molecule type" value="Genomic_DNA"/>
</dbReference>